<feature type="chain" id="PRO_5047444285" evidence="9">
    <location>
        <begin position="26"/>
        <end position="1853"/>
    </location>
</feature>
<comment type="subcellular location">
    <subcellularLocation>
        <location evidence="1">Membrane</location>
        <topology evidence="1">Single-pass type I membrane protein</topology>
    </subcellularLocation>
</comment>
<dbReference type="InterPro" id="IPR013162">
    <property type="entry name" value="CD80_C2-set"/>
</dbReference>
<dbReference type="SUPFAM" id="SSF48726">
    <property type="entry name" value="Immunoglobulin"/>
    <property type="match status" value="6"/>
</dbReference>
<evidence type="ECO:0000256" key="3">
    <source>
        <dbReference type="ARBA" id="ARBA00023136"/>
    </source>
</evidence>
<feature type="compositionally biased region" description="Polar residues" evidence="7">
    <location>
        <begin position="1027"/>
        <end position="1041"/>
    </location>
</feature>
<dbReference type="PANTHER" id="PTHR11640">
    <property type="entry name" value="NEPHRIN"/>
    <property type="match status" value="1"/>
</dbReference>
<comment type="caution">
    <text evidence="12">The sequence shown here is derived from an EMBL/GenBank/DDBJ whole genome shotgun (WGS) entry which is preliminary data.</text>
</comment>
<evidence type="ECO:0000313" key="13">
    <source>
        <dbReference type="Proteomes" id="UP001651158"/>
    </source>
</evidence>
<dbReference type="InterPro" id="IPR036179">
    <property type="entry name" value="Ig-like_dom_sf"/>
</dbReference>
<feature type="compositionally biased region" description="Gly residues" evidence="7">
    <location>
        <begin position="1349"/>
        <end position="1362"/>
    </location>
</feature>
<dbReference type="Pfam" id="PF00041">
    <property type="entry name" value="fn3"/>
    <property type="match status" value="1"/>
</dbReference>
<dbReference type="InterPro" id="IPR003598">
    <property type="entry name" value="Ig_sub2"/>
</dbReference>
<keyword evidence="6" id="KW-0393">Immunoglobulin domain</keyword>
<dbReference type="InterPro" id="IPR003961">
    <property type="entry name" value="FN3_dom"/>
</dbReference>
<feature type="transmembrane region" description="Helical" evidence="8">
    <location>
        <begin position="1390"/>
        <end position="1414"/>
    </location>
</feature>
<evidence type="ECO:0000256" key="2">
    <source>
        <dbReference type="ARBA" id="ARBA00022737"/>
    </source>
</evidence>
<keyword evidence="4" id="KW-1015">Disulfide bond</keyword>
<keyword evidence="13" id="KW-1185">Reference proteome</keyword>
<feature type="domain" description="Ig-like" evidence="10">
    <location>
        <begin position="198"/>
        <end position="298"/>
    </location>
</feature>
<evidence type="ECO:0000256" key="8">
    <source>
        <dbReference type="SAM" id="Phobius"/>
    </source>
</evidence>
<keyword evidence="2" id="KW-0677">Repeat</keyword>
<evidence type="ECO:0000256" key="9">
    <source>
        <dbReference type="SAM" id="SignalP"/>
    </source>
</evidence>
<feature type="domain" description="Fibronectin type-III" evidence="11">
    <location>
        <begin position="1238"/>
        <end position="1335"/>
    </location>
</feature>
<evidence type="ECO:0000256" key="7">
    <source>
        <dbReference type="SAM" id="MobiDB-lite"/>
    </source>
</evidence>
<dbReference type="Pfam" id="PF07679">
    <property type="entry name" value="I-set"/>
    <property type="match status" value="1"/>
</dbReference>
<dbReference type="SUPFAM" id="SSF49265">
    <property type="entry name" value="Fibronectin type III"/>
    <property type="match status" value="1"/>
</dbReference>
<dbReference type="SMART" id="SM00060">
    <property type="entry name" value="FN3"/>
    <property type="match status" value="1"/>
</dbReference>
<keyword evidence="8" id="KW-0812">Transmembrane</keyword>
<dbReference type="InterPro" id="IPR051275">
    <property type="entry name" value="Cell_adhesion_signaling"/>
</dbReference>
<dbReference type="InterPro" id="IPR003599">
    <property type="entry name" value="Ig_sub"/>
</dbReference>
<feature type="region of interest" description="Disordered" evidence="7">
    <location>
        <begin position="1345"/>
        <end position="1364"/>
    </location>
</feature>
<dbReference type="PROSITE" id="PS50835">
    <property type="entry name" value="IG_LIKE"/>
    <property type="match status" value="7"/>
</dbReference>
<feature type="domain" description="Ig-like" evidence="10">
    <location>
        <begin position="319"/>
        <end position="439"/>
    </location>
</feature>
<dbReference type="PROSITE" id="PS50853">
    <property type="entry name" value="FN3"/>
    <property type="match status" value="1"/>
</dbReference>
<feature type="domain" description="Ig-like" evidence="10">
    <location>
        <begin position="973"/>
        <end position="1100"/>
    </location>
</feature>
<feature type="domain" description="Ig-like" evidence="10">
    <location>
        <begin position="62"/>
        <end position="168"/>
    </location>
</feature>
<proteinExistence type="predicted"/>
<evidence type="ECO:0000256" key="1">
    <source>
        <dbReference type="ARBA" id="ARBA00004479"/>
    </source>
</evidence>
<dbReference type="InterPro" id="IPR036116">
    <property type="entry name" value="FN3_sf"/>
</dbReference>
<feature type="region of interest" description="Disordered" evidence="7">
    <location>
        <begin position="1529"/>
        <end position="1567"/>
    </location>
</feature>
<feature type="domain" description="Ig-like" evidence="10">
    <location>
        <begin position="597"/>
        <end position="695"/>
    </location>
</feature>
<dbReference type="InterPro" id="IPR013151">
    <property type="entry name" value="Immunoglobulin_dom"/>
</dbReference>
<accession>A0ABR4QFL3</accession>
<feature type="domain" description="Ig-like" evidence="10">
    <location>
        <begin position="719"/>
        <end position="756"/>
    </location>
</feature>
<dbReference type="EMBL" id="JAKROA010000003">
    <property type="protein sequence ID" value="KAL5108337.1"/>
    <property type="molecule type" value="Genomic_DNA"/>
</dbReference>
<dbReference type="CDD" id="cd00096">
    <property type="entry name" value="Ig"/>
    <property type="match status" value="1"/>
</dbReference>
<evidence type="ECO:0000313" key="12">
    <source>
        <dbReference type="EMBL" id="KAL5108337.1"/>
    </source>
</evidence>
<protein>
    <submittedName>
        <fullName evidence="12">Nephrin</fullName>
    </submittedName>
</protein>
<dbReference type="PANTHER" id="PTHR11640:SF155">
    <property type="entry name" value="IG-LIKE DOMAIN-CONTAINING PROTEIN"/>
    <property type="match status" value="1"/>
</dbReference>
<feature type="compositionally biased region" description="Polar residues" evidence="7">
    <location>
        <begin position="836"/>
        <end position="845"/>
    </location>
</feature>
<reference evidence="12 13" key="1">
    <citation type="journal article" date="2022" name="Front. Cell. Infect. Microbiol.">
        <title>The Genomes of Two Strains of Taenia crassiceps the Animal Model for the Study of Human Cysticercosis.</title>
        <authorList>
            <person name="Bobes R.J."/>
            <person name="Estrada K."/>
            <person name="Rios-Valencia D.G."/>
            <person name="Calderon-Gallegos A."/>
            <person name="de la Torre P."/>
            <person name="Carrero J.C."/>
            <person name="Sanchez-Flores A."/>
            <person name="Laclette J.P."/>
        </authorList>
    </citation>
    <scope>NUCLEOTIDE SEQUENCE [LARGE SCALE GENOMIC DNA]</scope>
    <source>
        <strain evidence="12">WFUcys</strain>
    </source>
</reference>
<feature type="region of interest" description="Disordered" evidence="7">
    <location>
        <begin position="1027"/>
        <end position="1049"/>
    </location>
</feature>
<name>A0ABR4QFL3_9CEST</name>
<dbReference type="SMART" id="SM00408">
    <property type="entry name" value="IGc2"/>
    <property type="match status" value="5"/>
</dbReference>
<dbReference type="Pfam" id="PF08205">
    <property type="entry name" value="C2-set_2"/>
    <property type="match status" value="1"/>
</dbReference>
<feature type="domain" description="Ig-like" evidence="10">
    <location>
        <begin position="1135"/>
        <end position="1226"/>
    </location>
</feature>
<gene>
    <name evidence="12" type="ORF">TcWFU_000326</name>
</gene>
<evidence type="ECO:0000259" key="11">
    <source>
        <dbReference type="PROSITE" id="PS50853"/>
    </source>
</evidence>
<keyword evidence="5" id="KW-0325">Glycoprotein</keyword>
<dbReference type="Proteomes" id="UP001651158">
    <property type="component" value="Unassembled WGS sequence"/>
</dbReference>
<keyword evidence="8" id="KW-1133">Transmembrane helix</keyword>
<dbReference type="InterPro" id="IPR007110">
    <property type="entry name" value="Ig-like_dom"/>
</dbReference>
<dbReference type="InterPro" id="IPR013783">
    <property type="entry name" value="Ig-like_fold"/>
</dbReference>
<sequence length="1853" mass="201107">MDIQKVTSSSLFPLLLSTLCIFAGASDSNVDDVESLRSLLFAPDSMEVVAAFESFQSSVCSPVDERFQRQCFSELPADRYEVLEGSPVRMRCRVSWQSGKAQWRAHNTLLGYDRELRNWPKYSMQGDADKGEHDLVISSVSREDAGNFECQVSPTANQPLLRRSTNLSVLVVPSKPIIMAPPGEPQPTKNGQLVISRPGFSTESNANGLSGADDKLRLICQAKGGVPAPDFEWFHNGLPMRTSHVEGGGGGASEVSSTPNARGVAEGEAVLVIPKADLITGDRLTCLVSNKATQRAANLGQQKLLAEVIVTVQTPPGAPVILSSEGNIADSIIANEGDTVNLLCQSKPPGSPPGELVWRWGQPPSPFQADSSASLSPLTPTVTELTKLPNLEQFSRHTSDRNQLESHLSLPGVKRAQNGLSIVCVTRHKLGMEQKAKILLNVKYTFTGVCIHKNEMSSTRLSGSGTSDSKEECPAQSLSSSQFPRTLYVHPERKQIFSCSTTPFYGHATIKWFGALTINDAEWYDLTNLTSIAELKRGGINGASYIKTVSLRLPPANSMRLGALQCRGYSSADVNFTAHTSIVDQVVLKPYEAPQRPNIRVESMRESLEEGDILKLRCEAVDGEPEGKISWLKATREIPEYTPIYLISTTEHDKHRKRISSNLDIQLTGDDHLSSFKCVSSNPGFPASEAQTSAAFHVNLTFHPKHIRIDRLTEAHSIPQVESTEEPPKLVTATAGELLTLMCTAGPANPPVPLQWRQIICDDLLDANYSSIFGSSTLGTSRAPCSIINNFGDARALPLLRSRMVSRSLVSLLVQAHHHQSRVECSTLDSERSNDRPSWSAQSPEETTRLKKEITLNVLFKPNFSNVRSKLNSSTSKYLPQYITVEGASLDLDLEPISNPPITSAKWFHGKFEPQTLGPWVEITEQVSVGADTPARLQLPRVGVEHMGSYKVTGINSIGNADLVFFLNVTHAPRLIGEPLVNATTEGKEAELVCRVKANPPPKASSVYWRRVIDETPMVEITSSTIADSVNTRSDPSQGSKHNGKPPLTGIRCNQKFASGTVKYYVKCFTPEPYHLVSTLHIRDVDPSDVGRYECFVDNGIGSPAVRLIDLIYPFAPRVLKIVRWSRAAPAHDPPEINLNHTRVMPLAPVPPTAVVCVIAAEPAPTVAWFREPANLTLVEGGQFKSSVTRLHAGRYRALLTIEFVRQVDFGSYYCQAKNSMGMDVGKVVLGPTTSPDRPGNPVLIRATSSSLTVGWQQAFNGGPPQTFIVKWAPDKAPDAVQTAEVKEDLMSEVIKYTIENLSKATKYRIYVAAKNSLHKASPFTDYLIATTTVVLDPTEEAMRDEAHGGGGVGGSGGGRRSGMGQMTGAISIMREEDGGSGSPTSNVSMIITIATCFGCLIFFTNLIIVGLVLHRRHQRKNSRLKRIPGTDSLVKCGVMDGYPTADCYPDRFLNGQHVFGPLMDSASQKDSLSQYQYDHFGQCSPPMPTEYISSTGSYFPRDSPLNLFANSPALITTAEQHVTTLHHAQQQQQHRLNSQTLSRSSSPLHSSRSHGLQPPTAPSSLEHTQQLIAHQRHPSFTTNATGGAYPADQSIYLVAAPNPHRYISDDPLGAAAAAAALYGALPPGAVSPHSLTDKSIGGVSEGRGGAVSSTYASSGGRVLQTGTPTLGYHSSPRMITSFYSPPRPDVNAGASNSLGPHMQNSFGQVPRRNSSFATPDRAYPIENASIGRNLTTDVHRTPMVRVNEIESANVVESANDLTMSSDLVATIPPPTDFGLPPHPNSVVCTEPNDATQYPASSTNSPLKQHHFKLSGESGIEWLGSPSRQPPVTLVRGGTSMQQPSSVHFDLKM</sequence>
<feature type="region of interest" description="Disordered" evidence="7">
    <location>
        <begin position="824"/>
        <end position="847"/>
    </location>
</feature>
<dbReference type="Gene3D" id="2.60.40.10">
    <property type="entry name" value="Immunoglobulins"/>
    <property type="match status" value="7"/>
</dbReference>
<dbReference type="CDD" id="cd00063">
    <property type="entry name" value="FN3"/>
    <property type="match status" value="1"/>
</dbReference>
<keyword evidence="3 8" id="KW-0472">Membrane</keyword>
<dbReference type="InterPro" id="IPR013098">
    <property type="entry name" value="Ig_I-set"/>
</dbReference>
<feature type="compositionally biased region" description="Low complexity" evidence="7">
    <location>
        <begin position="1529"/>
        <end position="1551"/>
    </location>
</feature>
<evidence type="ECO:0000256" key="4">
    <source>
        <dbReference type="ARBA" id="ARBA00023157"/>
    </source>
</evidence>
<evidence type="ECO:0000256" key="5">
    <source>
        <dbReference type="ARBA" id="ARBA00023180"/>
    </source>
</evidence>
<dbReference type="SMART" id="SM00409">
    <property type="entry name" value="IG"/>
    <property type="match status" value="8"/>
</dbReference>
<keyword evidence="9" id="KW-0732">Signal</keyword>
<organism evidence="12 13">
    <name type="scientific">Taenia crassiceps</name>
    <dbReference type="NCBI Taxonomy" id="6207"/>
    <lineage>
        <taxon>Eukaryota</taxon>
        <taxon>Metazoa</taxon>
        <taxon>Spiralia</taxon>
        <taxon>Lophotrochozoa</taxon>
        <taxon>Platyhelminthes</taxon>
        <taxon>Cestoda</taxon>
        <taxon>Eucestoda</taxon>
        <taxon>Cyclophyllidea</taxon>
        <taxon>Taeniidae</taxon>
        <taxon>Taenia</taxon>
    </lineage>
</organism>
<dbReference type="Pfam" id="PF00047">
    <property type="entry name" value="ig"/>
    <property type="match status" value="1"/>
</dbReference>
<evidence type="ECO:0000259" key="10">
    <source>
        <dbReference type="PROSITE" id="PS50835"/>
    </source>
</evidence>
<feature type="signal peptide" evidence="9">
    <location>
        <begin position="1"/>
        <end position="25"/>
    </location>
</feature>
<evidence type="ECO:0000256" key="6">
    <source>
        <dbReference type="ARBA" id="ARBA00023319"/>
    </source>
</evidence>